<sequence>MPRASRRSLEALQKTDVVINNKLGGSERSAVVDETGRCELRINDVVLEAAIAIINAIAELVKTPTASQQEITREGRGSSLKTAFYKKNNRRVKATFMSKMQDHLDAASKAVGAACCALVRQVQDIISERNRDEGETVDYAKLSSQEFKVREMEQQVEILQLENSLARARQRLGGMPKISYQED</sequence>
<dbReference type="GO" id="GO:0048268">
    <property type="term" value="P:clathrin coat assembly"/>
    <property type="evidence" value="ECO:0007669"/>
    <property type="project" value="TreeGrafter"/>
</dbReference>
<keyword evidence="2" id="KW-0963">Cytoplasm</keyword>
<dbReference type="InterPro" id="IPR002558">
    <property type="entry name" value="ILWEQ_dom"/>
</dbReference>
<dbReference type="GO" id="GO:0007015">
    <property type="term" value="P:actin filament organization"/>
    <property type="evidence" value="ECO:0007669"/>
    <property type="project" value="TreeGrafter"/>
</dbReference>
<dbReference type="InterPro" id="IPR030224">
    <property type="entry name" value="Sla2_fam"/>
</dbReference>
<dbReference type="GO" id="GO:0032051">
    <property type="term" value="F:clathrin light chain binding"/>
    <property type="evidence" value="ECO:0007669"/>
    <property type="project" value="TreeGrafter"/>
</dbReference>
<feature type="coiled-coil region" evidence="3">
    <location>
        <begin position="142"/>
        <end position="171"/>
    </location>
</feature>
<dbReference type="GO" id="GO:0006897">
    <property type="term" value="P:endocytosis"/>
    <property type="evidence" value="ECO:0007669"/>
    <property type="project" value="InterPro"/>
</dbReference>
<evidence type="ECO:0000259" key="4">
    <source>
        <dbReference type="PROSITE" id="PS50945"/>
    </source>
</evidence>
<dbReference type="AlphaFoldDB" id="A0A8H6V3Y6"/>
<organism evidence="6 8">
    <name type="scientific">Aspergillus hiratsukae</name>
    <dbReference type="NCBI Taxonomy" id="1194566"/>
    <lineage>
        <taxon>Eukaryota</taxon>
        <taxon>Fungi</taxon>
        <taxon>Dikarya</taxon>
        <taxon>Ascomycota</taxon>
        <taxon>Pezizomycotina</taxon>
        <taxon>Eurotiomycetes</taxon>
        <taxon>Eurotiomycetidae</taxon>
        <taxon>Eurotiales</taxon>
        <taxon>Aspergillaceae</taxon>
        <taxon>Aspergillus</taxon>
        <taxon>Aspergillus subgen. Fumigati</taxon>
    </lineage>
</organism>
<protein>
    <recommendedName>
        <fullName evidence="4">I/LWEQ domain-containing protein</fullName>
    </recommendedName>
</protein>
<comment type="caution">
    <text evidence="6">The sequence shown here is derived from an EMBL/GenBank/DDBJ whole genome shotgun (WGS) entry which is preliminary data.</text>
</comment>
<dbReference type="EMBL" id="JACBAF010001557">
    <property type="protein sequence ID" value="KAF7174419.1"/>
    <property type="molecule type" value="Genomic_DNA"/>
</dbReference>
<dbReference type="GO" id="GO:0051015">
    <property type="term" value="F:actin filament binding"/>
    <property type="evidence" value="ECO:0007669"/>
    <property type="project" value="TreeGrafter"/>
</dbReference>
<dbReference type="InterPro" id="IPR035964">
    <property type="entry name" value="I/LWEQ_dom_sf"/>
</dbReference>
<reference evidence="6" key="1">
    <citation type="submission" date="2020-06" db="EMBL/GenBank/DDBJ databases">
        <title>Draft genome sequences of strains closely related to Aspergillus parafelis and Aspergillus hiratsukae.</title>
        <authorList>
            <person name="Dos Santos R.A.C."/>
            <person name="Rivero-Menendez O."/>
            <person name="Steenwyk J.L."/>
            <person name="Mead M.E."/>
            <person name="Goldman G.H."/>
            <person name="Alastruey-Izquierdo A."/>
            <person name="Rokas A."/>
        </authorList>
    </citation>
    <scope>NUCLEOTIDE SEQUENCE</scope>
    <source>
        <strain evidence="5">CNM-CM5793</strain>
        <strain evidence="6">CNM-CM6106</strain>
    </source>
</reference>
<evidence type="ECO:0000256" key="2">
    <source>
        <dbReference type="ARBA" id="ARBA00022490"/>
    </source>
</evidence>
<dbReference type="GO" id="GO:0030136">
    <property type="term" value="C:clathrin-coated vesicle"/>
    <property type="evidence" value="ECO:0007669"/>
    <property type="project" value="TreeGrafter"/>
</dbReference>
<dbReference type="GO" id="GO:0043325">
    <property type="term" value="F:phosphatidylinositol-3,4-bisphosphate binding"/>
    <property type="evidence" value="ECO:0007669"/>
    <property type="project" value="TreeGrafter"/>
</dbReference>
<dbReference type="PANTHER" id="PTHR10407">
    <property type="entry name" value="HUNTINGTIN INTERACTING PROTEIN 1"/>
    <property type="match status" value="1"/>
</dbReference>
<feature type="domain" description="I/LWEQ" evidence="4">
    <location>
        <begin position="1"/>
        <end position="183"/>
    </location>
</feature>
<dbReference type="OrthoDB" id="10262320at2759"/>
<dbReference type="SUPFAM" id="SSF109885">
    <property type="entry name" value="I/LWEQ domain"/>
    <property type="match status" value="1"/>
</dbReference>
<dbReference type="EMBL" id="JACBAD010001532">
    <property type="protein sequence ID" value="KAF7139738.1"/>
    <property type="molecule type" value="Genomic_DNA"/>
</dbReference>
<dbReference type="SMART" id="SM00307">
    <property type="entry name" value="ILWEQ"/>
    <property type="match status" value="1"/>
</dbReference>
<accession>A0A8H6V3Y6</accession>
<dbReference type="PANTHER" id="PTHR10407:SF15">
    <property type="entry name" value="HUNTINGTIN INTERACTING PROTEIN 1"/>
    <property type="match status" value="1"/>
</dbReference>
<evidence type="ECO:0000313" key="7">
    <source>
        <dbReference type="Proteomes" id="UP000630445"/>
    </source>
</evidence>
<evidence type="ECO:0000256" key="1">
    <source>
        <dbReference type="ARBA" id="ARBA00004496"/>
    </source>
</evidence>
<dbReference type="Proteomes" id="UP000630445">
    <property type="component" value="Unassembled WGS sequence"/>
</dbReference>
<dbReference type="GO" id="GO:0080025">
    <property type="term" value="F:phosphatidylinositol-3,5-bisphosphate binding"/>
    <property type="evidence" value="ECO:0007669"/>
    <property type="project" value="TreeGrafter"/>
</dbReference>
<evidence type="ECO:0000313" key="6">
    <source>
        <dbReference type="EMBL" id="KAF7174419.1"/>
    </source>
</evidence>
<dbReference type="PROSITE" id="PS50945">
    <property type="entry name" value="I_LWEQ"/>
    <property type="match status" value="1"/>
</dbReference>
<proteinExistence type="predicted"/>
<name>A0A8H6V3Y6_9EURO</name>
<dbReference type="Proteomes" id="UP000662466">
    <property type="component" value="Unassembled WGS sequence"/>
</dbReference>
<dbReference type="GO" id="GO:0035615">
    <property type="term" value="F:clathrin adaptor activity"/>
    <property type="evidence" value="ECO:0007669"/>
    <property type="project" value="TreeGrafter"/>
</dbReference>
<dbReference type="Gene3D" id="1.20.1410.10">
    <property type="entry name" value="I/LWEQ domain"/>
    <property type="match status" value="2"/>
</dbReference>
<evidence type="ECO:0000256" key="3">
    <source>
        <dbReference type="SAM" id="Coils"/>
    </source>
</evidence>
<comment type="subcellular location">
    <subcellularLocation>
        <location evidence="1">Cytoplasm</location>
    </subcellularLocation>
</comment>
<keyword evidence="7" id="KW-1185">Reference proteome</keyword>
<keyword evidence="3" id="KW-0175">Coiled coil</keyword>
<evidence type="ECO:0000313" key="8">
    <source>
        <dbReference type="Proteomes" id="UP000662466"/>
    </source>
</evidence>
<gene>
    <name evidence="5" type="ORF">CNMCM5793_007673</name>
    <name evidence="6" type="ORF">CNMCM6106_008700</name>
</gene>
<dbReference type="Pfam" id="PF01608">
    <property type="entry name" value="I_LWEQ"/>
    <property type="match status" value="1"/>
</dbReference>
<evidence type="ECO:0000313" key="5">
    <source>
        <dbReference type="EMBL" id="KAF7139738.1"/>
    </source>
</evidence>
<dbReference type="GO" id="GO:0030479">
    <property type="term" value="C:actin cortical patch"/>
    <property type="evidence" value="ECO:0007669"/>
    <property type="project" value="TreeGrafter"/>
</dbReference>